<dbReference type="AlphaFoldDB" id="A0A1H9CT01"/>
<evidence type="ECO:0000313" key="2">
    <source>
        <dbReference type="EMBL" id="SEQ04352.1"/>
    </source>
</evidence>
<gene>
    <name evidence="2" type="ORF">SAMN05421693_1156</name>
</gene>
<keyword evidence="3" id="KW-1185">Reference proteome</keyword>
<sequence>MNTPIANGAHRPSKDCFTHRLVAEAVRLHEDRTGRVIDDASAWQAGRHADGDLEHRILVRAAATRLGAQVQEALSSARHVAGWLLLLVMILAGLGGMAAAAAALAAPLVAGGSRINILWTLGSLLGLQLVMLLLWLLFMTLRPRGGGGLLGQGVLGLGGGLARRLIRGQASILAVQALFRLMSRDGLGRWAAGTLTHLLWAAFCTGALLMCLWVLSVRQYDFVWGTTLLAEDHLVGLITGLALLPGWLGLPMPDEALIRASRLDAAGDALGRVQWSSWLLGCLLLYGLLPRLVLGLGCALMMKRARRRLRLDLNAPGYARLAPRLLPNSLRLGVMDPPPLTLIQPPDPPRQRERQGITLALLGYELEQADDHWIQHQNPPEWVALGQVEDRHTRRDVLAAAQHLQPPPALIVAVCSLARTPDRGAEGFLSTLRDRTQAPVWVLLDQQDLAQTRGIDLAARHASWQQLATQAGVDRLLPATPAAGNPVAADILRDALATSKEIPTP</sequence>
<proteinExistence type="predicted"/>
<evidence type="ECO:0008006" key="4">
    <source>
        <dbReference type="Google" id="ProtNLM"/>
    </source>
</evidence>
<name>A0A1H9CT01_9GAMM</name>
<dbReference type="EMBL" id="FOFO01000015">
    <property type="protein sequence ID" value="SEQ04352.1"/>
    <property type="molecule type" value="Genomic_DNA"/>
</dbReference>
<feature type="transmembrane region" description="Helical" evidence="1">
    <location>
        <begin position="83"/>
        <end position="105"/>
    </location>
</feature>
<dbReference type="Proteomes" id="UP000199496">
    <property type="component" value="Unassembled WGS sequence"/>
</dbReference>
<protein>
    <recommendedName>
        <fullName evidence="4">DUF2868 domain-containing protein</fullName>
    </recommendedName>
</protein>
<evidence type="ECO:0000256" key="1">
    <source>
        <dbReference type="SAM" id="Phobius"/>
    </source>
</evidence>
<organism evidence="2 3">
    <name type="scientific">Ectothiorhodospira magna</name>
    <dbReference type="NCBI Taxonomy" id="867345"/>
    <lineage>
        <taxon>Bacteria</taxon>
        <taxon>Pseudomonadati</taxon>
        <taxon>Pseudomonadota</taxon>
        <taxon>Gammaproteobacteria</taxon>
        <taxon>Chromatiales</taxon>
        <taxon>Ectothiorhodospiraceae</taxon>
        <taxon>Ectothiorhodospira</taxon>
    </lineage>
</organism>
<dbReference type="OrthoDB" id="6210861at2"/>
<feature type="transmembrane region" description="Helical" evidence="1">
    <location>
        <begin position="117"/>
        <end position="138"/>
    </location>
</feature>
<evidence type="ECO:0000313" key="3">
    <source>
        <dbReference type="Proteomes" id="UP000199496"/>
    </source>
</evidence>
<feature type="transmembrane region" description="Helical" evidence="1">
    <location>
        <begin position="278"/>
        <end position="302"/>
    </location>
</feature>
<feature type="transmembrane region" description="Helical" evidence="1">
    <location>
        <begin position="222"/>
        <end position="244"/>
    </location>
</feature>
<reference evidence="2 3" key="1">
    <citation type="submission" date="2016-10" db="EMBL/GenBank/DDBJ databases">
        <authorList>
            <person name="de Groot N.N."/>
        </authorList>
    </citation>
    <scope>NUCLEOTIDE SEQUENCE [LARGE SCALE GENOMIC DNA]</scope>
    <source>
        <strain evidence="2 3">B7-7</strain>
    </source>
</reference>
<keyword evidence="1" id="KW-1133">Transmembrane helix</keyword>
<feature type="transmembrane region" description="Helical" evidence="1">
    <location>
        <begin position="195"/>
        <end position="215"/>
    </location>
</feature>
<dbReference type="Pfam" id="PF11067">
    <property type="entry name" value="DUF2868"/>
    <property type="match status" value="1"/>
</dbReference>
<keyword evidence="1" id="KW-0812">Transmembrane</keyword>
<dbReference type="InterPro" id="IPR021296">
    <property type="entry name" value="DUF2868"/>
</dbReference>
<dbReference type="RefSeq" id="WP_162273517.1">
    <property type="nucleotide sequence ID" value="NZ_FOFO01000015.1"/>
</dbReference>
<dbReference type="STRING" id="867345.SAMN05421693_1156"/>
<keyword evidence="1" id="KW-0472">Membrane</keyword>
<accession>A0A1H9CT01</accession>